<comment type="caution">
    <text evidence="2">The sequence shown here is derived from an EMBL/GenBank/DDBJ whole genome shotgun (WGS) entry which is preliminary data.</text>
</comment>
<dbReference type="Proteomes" id="UP001515480">
    <property type="component" value="Unassembled WGS sequence"/>
</dbReference>
<organism evidence="2 3">
    <name type="scientific">Prymnesium parvum</name>
    <name type="common">Toxic golden alga</name>
    <dbReference type="NCBI Taxonomy" id="97485"/>
    <lineage>
        <taxon>Eukaryota</taxon>
        <taxon>Haptista</taxon>
        <taxon>Haptophyta</taxon>
        <taxon>Prymnesiophyceae</taxon>
        <taxon>Prymnesiales</taxon>
        <taxon>Prymnesiaceae</taxon>
        <taxon>Prymnesium</taxon>
    </lineage>
</organism>
<protein>
    <recommendedName>
        <fullName evidence="4">Replication termination factor 2</fullName>
    </recommendedName>
</protein>
<dbReference type="Pfam" id="PF04641">
    <property type="entry name" value="Rtf2"/>
    <property type="match status" value="1"/>
</dbReference>
<dbReference type="GO" id="GO:0006274">
    <property type="term" value="P:DNA replication termination"/>
    <property type="evidence" value="ECO:0007669"/>
    <property type="project" value="TreeGrafter"/>
</dbReference>
<sequence>MGLDGGTICTRTDLLRGASWRLANHDGGAHRSTRGGQLSDPRAALSSVAGRETPASRQQSAVDAFDTCALSGVRLPARPAEGAVVACALGRLYLRDRVVEFLARSGQFAAEAGDVGTLAAAFSHLQRLRDVFPVVLEPNPERARSSMSASEAGGGSQFVPGPWLCPVDRAVETNGQHPFVALRPCGHVMREQVARECARAVKEAPHGRVGASDGVSTIEGARWGCPVCSMPVEVTVRLFPPAAEAEAVRKSLKKQRDEKAARQQKKQKRKLEDGDDGVEEGP</sequence>
<feature type="compositionally biased region" description="Acidic residues" evidence="1">
    <location>
        <begin position="273"/>
        <end position="282"/>
    </location>
</feature>
<dbReference type="EMBL" id="JBGBPQ010000004">
    <property type="protein sequence ID" value="KAL1524973.1"/>
    <property type="molecule type" value="Genomic_DNA"/>
</dbReference>
<reference evidence="2 3" key="1">
    <citation type="journal article" date="2024" name="Science">
        <title>Giant polyketide synthase enzymes in the biosynthesis of giant marine polyether toxins.</title>
        <authorList>
            <person name="Fallon T.R."/>
            <person name="Shende V.V."/>
            <person name="Wierzbicki I.H."/>
            <person name="Pendleton A.L."/>
            <person name="Watervoot N.F."/>
            <person name="Auber R.P."/>
            <person name="Gonzalez D.J."/>
            <person name="Wisecaver J.H."/>
            <person name="Moore B.S."/>
        </authorList>
    </citation>
    <scope>NUCLEOTIDE SEQUENCE [LARGE SCALE GENOMIC DNA]</scope>
    <source>
        <strain evidence="2 3">12B1</strain>
    </source>
</reference>
<proteinExistence type="predicted"/>
<dbReference type="PANTHER" id="PTHR12775:SF0">
    <property type="entry name" value="REPLICATION TERMINATION FACTOR 2"/>
    <property type="match status" value="1"/>
</dbReference>
<evidence type="ECO:0000313" key="2">
    <source>
        <dbReference type="EMBL" id="KAL1524973.1"/>
    </source>
</evidence>
<feature type="region of interest" description="Disordered" evidence="1">
    <location>
        <begin position="248"/>
        <end position="282"/>
    </location>
</feature>
<evidence type="ECO:0000256" key="1">
    <source>
        <dbReference type="SAM" id="MobiDB-lite"/>
    </source>
</evidence>
<evidence type="ECO:0000313" key="3">
    <source>
        <dbReference type="Proteomes" id="UP001515480"/>
    </source>
</evidence>
<feature type="compositionally biased region" description="Basic and acidic residues" evidence="1">
    <location>
        <begin position="248"/>
        <end position="261"/>
    </location>
</feature>
<gene>
    <name evidence="2" type="ORF">AB1Y20_019849</name>
</gene>
<name>A0AB34JS42_PRYPA</name>
<dbReference type="AlphaFoldDB" id="A0AB34JS42"/>
<dbReference type="InterPro" id="IPR006735">
    <property type="entry name" value="Rtf2"/>
</dbReference>
<accession>A0AB34JS42</accession>
<evidence type="ECO:0008006" key="4">
    <source>
        <dbReference type="Google" id="ProtNLM"/>
    </source>
</evidence>
<dbReference type="GO" id="GO:0005634">
    <property type="term" value="C:nucleus"/>
    <property type="evidence" value="ECO:0007669"/>
    <property type="project" value="TreeGrafter"/>
</dbReference>
<keyword evidence="3" id="KW-1185">Reference proteome</keyword>
<dbReference type="PANTHER" id="PTHR12775">
    <property type="entry name" value="PROTEIN C20ORF43 HOMOLOG"/>
    <property type="match status" value="1"/>
</dbReference>